<dbReference type="AlphaFoldDB" id="A0A8C2Y3S6"/>
<feature type="binding site" evidence="9">
    <location>
        <position position="246"/>
    </location>
    <ligand>
        <name>IMP</name>
        <dbReference type="ChEBI" id="CHEBI:58053"/>
    </ligand>
</feature>
<feature type="binding site" evidence="9">
    <location>
        <position position="410"/>
    </location>
    <ligand>
        <name>GTP</name>
        <dbReference type="ChEBI" id="CHEBI:37565"/>
    </ligand>
</feature>
<keyword evidence="3 9" id="KW-0479">Metal-binding</keyword>
<dbReference type="NCBIfam" id="NF002223">
    <property type="entry name" value="PRK01117.1"/>
    <property type="match status" value="1"/>
</dbReference>
<keyword evidence="4 9" id="KW-0547">Nucleotide-binding</keyword>
<feature type="binding site" evidence="9">
    <location>
        <position position="407"/>
    </location>
    <ligand>
        <name>IMP</name>
        <dbReference type="ChEBI" id="CHEBI:58053"/>
    </ligand>
</feature>
<evidence type="ECO:0000256" key="7">
    <source>
        <dbReference type="ARBA" id="ARBA00023134"/>
    </source>
</evidence>
<dbReference type="InterPro" id="IPR042109">
    <property type="entry name" value="Adenylosuccinate_synth_dom1"/>
</dbReference>
<protein>
    <recommendedName>
        <fullName evidence="9 11">Adenylosuccinate synthetase</fullName>
        <shortName evidence="9">AMPSase</shortName>
        <shortName evidence="9">AdSS</shortName>
        <ecNumber evidence="9 11">6.3.4.4</ecNumber>
    </recommendedName>
    <alternativeName>
        <fullName evidence="9">IMP--aspartate ligase</fullName>
    </alternativeName>
</protein>
<dbReference type="UniPathway" id="UPA00075">
    <property type="reaction ID" value="UER00335"/>
</dbReference>
<dbReference type="Pfam" id="PF00709">
    <property type="entry name" value="Adenylsucc_synt"/>
    <property type="match status" value="1"/>
</dbReference>
<dbReference type="FunFam" id="1.10.300.10:FF:000002">
    <property type="entry name" value="Adenylosuccinate synthetase, chloroplastic"/>
    <property type="match status" value="1"/>
</dbReference>
<dbReference type="PANTHER" id="PTHR11846">
    <property type="entry name" value="ADENYLOSUCCINATE SYNTHETASE"/>
    <property type="match status" value="1"/>
</dbReference>
<comment type="subcellular location">
    <subcellularLocation>
        <location evidence="9">Cytoplasm</location>
    </subcellularLocation>
</comment>
<dbReference type="FunFam" id="3.90.170.10:FF:000001">
    <property type="entry name" value="Adenylosuccinate synthetase"/>
    <property type="match status" value="1"/>
</dbReference>
<evidence type="ECO:0000256" key="1">
    <source>
        <dbReference type="ARBA" id="ARBA00011738"/>
    </source>
</evidence>
<evidence type="ECO:0000313" key="13">
    <source>
        <dbReference type="Ensembl" id="ENSCHIP00010043489.1"/>
    </source>
</evidence>
<feature type="binding site" evidence="9">
    <location>
        <begin position="108"/>
        <end position="114"/>
    </location>
    <ligand>
        <name>GTP</name>
        <dbReference type="ChEBI" id="CHEBI:37565"/>
    </ligand>
</feature>
<keyword evidence="2 9" id="KW-0436">Ligase</keyword>
<comment type="caution">
    <text evidence="9">Lacks conserved residue(s) required for the propagation of feature annotation.</text>
</comment>
<feature type="binding site" evidence="9">
    <location>
        <begin position="436"/>
        <end position="438"/>
    </location>
    <ligand>
        <name>GTP</name>
        <dbReference type="ChEBI" id="CHEBI:37565"/>
    </ligand>
</feature>
<evidence type="ECO:0000256" key="3">
    <source>
        <dbReference type="ARBA" id="ARBA00022723"/>
    </source>
</evidence>
<dbReference type="PROSITE" id="PS00513">
    <property type="entry name" value="ADENYLOSUCCIN_SYN_2"/>
    <property type="match status" value="1"/>
</dbReference>
<dbReference type="GO" id="GO:0004019">
    <property type="term" value="F:adenylosuccinate synthase activity"/>
    <property type="evidence" value="ECO:0007669"/>
    <property type="project" value="UniProtKB-UniRule"/>
</dbReference>
<feature type="active site" description="Proton donor" evidence="9">
    <location>
        <position position="137"/>
    </location>
</feature>
<comment type="similarity">
    <text evidence="9 11">Belongs to the adenylosuccinate synthetase family.</text>
</comment>
<comment type="catalytic activity">
    <reaction evidence="8 9 11">
        <text>IMP + L-aspartate + GTP = N(6)-(1,2-dicarboxyethyl)-AMP + GDP + phosphate + 2 H(+)</text>
        <dbReference type="Rhea" id="RHEA:15753"/>
        <dbReference type="ChEBI" id="CHEBI:15378"/>
        <dbReference type="ChEBI" id="CHEBI:29991"/>
        <dbReference type="ChEBI" id="CHEBI:37565"/>
        <dbReference type="ChEBI" id="CHEBI:43474"/>
        <dbReference type="ChEBI" id="CHEBI:57567"/>
        <dbReference type="ChEBI" id="CHEBI:58053"/>
        <dbReference type="ChEBI" id="CHEBI:58189"/>
        <dbReference type="EC" id="6.3.4.4"/>
    </reaction>
</comment>
<comment type="function">
    <text evidence="11">Plays an important role in the de novo pathway of purine nucleotide biosynthesis.</text>
</comment>
<feature type="binding site" evidence="9">
    <location>
        <position position="260"/>
    </location>
    <ligand>
        <name>IMP</name>
        <dbReference type="ChEBI" id="CHEBI:58053"/>
        <note>ligand shared between dimeric partners</note>
    </ligand>
</feature>
<dbReference type="GO" id="GO:0000287">
    <property type="term" value="F:magnesium ion binding"/>
    <property type="evidence" value="ECO:0007669"/>
    <property type="project" value="UniProtKB-UniRule"/>
</dbReference>
<evidence type="ECO:0000256" key="9">
    <source>
        <dbReference type="HAMAP-Rule" id="MF_03125"/>
    </source>
</evidence>
<dbReference type="PROSITE" id="PS01266">
    <property type="entry name" value="ADENYLOSUCCIN_SYN_1"/>
    <property type="match status" value="1"/>
</dbReference>
<feature type="active site" evidence="10">
    <location>
        <position position="257"/>
    </location>
</feature>
<dbReference type="SMART" id="SM00788">
    <property type="entry name" value="Adenylsucc_synt"/>
    <property type="match status" value="1"/>
</dbReference>
<dbReference type="GO" id="GO:0046040">
    <property type="term" value="P:IMP metabolic process"/>
    <property type="evidence" value="ECO:0007669"/>
    <property type="project" value="TreeGrafter"/>
</dbReference>
<name>A0A8C2Y3S6_CAPHI</name>
<dbReference type="Gene3D" id="3.90.170.10">
    <property type="entry name" value="Adenylosuccinate Synthetase, subunit A, domain 3"/>
    <property type="match status" value="1"/>
</dbReference>
<dbReference type="InterPro" id="IPR033128">
    <property type="entry name" value="Adenylosuccin_syn_Lys_AS"/>
</dbReference>
<dbReference type="EC" id="6.3.4.4" evidence="9 11"/>
<dbReference type="InterPro" id="IPR042110">
    <property type="entry name" value="Adenylosuccinate_synth_dom2"/>
</dbReference>
<dbReference type="HAMAP" id="MF_00011">
    <property type="entry name" value="Adenylosucc_synth"/>
    <property type="match status" value="1"/>
</dbReference>
<keyword evidence="5 9" id="KW-0658">Purine biosynthesis</keyword>
<proteinExistence type="inferred from homology"/>
<feature type="active site" description="Proton acceptor" evidence="9">
    <location>
        <position position="109"/>
    </location>
</feature>
<dbReference type="Gene3D" id="3.40.440.10">
    <property type="entry name" value="Adenylosuccinate Synthetase, subunit A, domain 1"/>
    <property type="match status" value="1"/>
</dbReference>
<accession>A0A8C2Y3S6</accession>
<comment type="cofactor">
    <cofactor evidence="9">
        <name>Mg(2+)</name>
        <dbReference type="ChEBI" id="CHEBI:18420"/>
    </cofactor>
    <text evidence="9">Binds 1 Mg(2+) ion per subunit.</text>
</comment>
<evidence type="ECO:0000256" key="6">
    <source>
        <dbReference type="ARBA" id="ARBA00022842"/>
    </source>
</evidence>
<reference evidence="13" key="2">
    <citation type="submission" date="2025-08" db="UniProtKB">
        <authorList>
            <consortium name="Ensembl"/>
        </authorList>
    </citation>
    <scope>IDENTIFICATION</scope>
</reference>
<dbReference type="GO" id="GO:0005737">
    <property type="term" value="C:cytoplasm"/>
    <property type="evidence" value="ECO:0007669"/>
    <property type="project" value="UniProtKB-SubCell"/>
</dbReference>
<reference evidence="13" key="1">
    <citation type="submission" date="2019-03" db="EMBL/GenBank/DDBJ databases">
        <title>Genome sequencing and reference-guided assembly of Black Bengal Goat (Capra hircus).</title>
        <authorList>
            <person name="Siddiki A.Z."/>
            <person name="Baten A."/>
            <person name="Billah M."/>
            <person name="Alam M.A.U."/>
            <person name="Shawrob K.S.M."/>
            <person name="Saha S."/>
            <person name="Chowdhury M."/>
            <person name="Rahman A.H."/>
            <person name="Stear M."/>
            <person name="Miah G."/>
            <person name="Das G.B."/>
            <person name="Hossain M.M."/>
            <person name="Kumkum M."/>
            <person name="Islam M.S."/>
            <person name="Mollah A.M."/>
            <person name="Ahsan A."/>
            <person name="Tusar F."/>
            <person name="Khan M.K.I."/>
        </authorList>
    </citation>
    <scope>NUCLEOTIDE SEQUENCE [LARGE SCALE GENOMIC DNA]</scope>
</reference>
<sequence>MPGCPVTGNGGPRPSGWTRGRAVLSVTTRGRPRQAGVPGSPRGRCVPRAPRVERGDAAPFGQIARPPWRGSRPPNVGSPGPGPATGRTSHEAATTGSRVTVVLGAQWGDEGKGKVVDLLATDADIISRCQGGNNAGHTVVVDGKEYDFHLLPSGIINPKAVSFIGNGVVVHLPGLFEEAEKNEKKGLKDWEKRLVISDRAHLGESWGLPARLRISDLLRVFDFHQAVDGLQEVQRQAQEGKNIGTTRKGIGPAYSSKAARTGLRICDLLSDFDEFSSRFKSLAQQYQSMFPSLDVDTEGQLKRLKGFAERIRPMVRDGVYFMYEALHGPPKKILVEGTYPFVTSSNCTVGGVCTGLGIPPQNIGEVYGVVKAYTTRVGVGAFPTEQISEIGDLLQSRGHEWGVTTGRKKRRCGWLDLMILRYAHMVNGFTALALTKLDILDALDEIKVGVAYKLGGKRIPYFPANQEILQKVEVEYETLPGWKADTTAARKWEDLPPQAQSYIRFVENHVGVAVKWVGVGKSRDSMIQLF</sequence>
<dbReference type="NCBIfam" id="TIGR00184">
    <property type="entry name" value="purA"/>
    <property type="match status" value="1"/>
</dbReference>
<dbReference type="InterPro" id="IPR027417">
    <property type="entry name" value="P-loop_NTPase"/>
</dbReference>
<keyword evidence="9" id="KW-0963">Cytoplasm</keyword>
<comment type="pathway">
    <text evidence="9 11">Purine metabolism; AMP biosynthesis via de novo pathway; AMP from IMP: step 1/2.</text>
</comment>
<evidence type="ECO:0000256" key="12">
    <source>
        <dbReference type="SAM" id="MobiDB-lite"/>
    </source>
</evidence>
<dbReference type="GO" id="GO:0044208">
    <property type="term" value="P:'de novo' AMP biosynthetic process"/>
    <property type="evidence" value="ECO:0007669"/>
    <property type="project" value="UniProtKB-UniRule"/>
</dbReference>
<keyword evidence="6 9" id="KW-0460">Magnesium</keyword>
<dbReference type="CDD" id="cd03108">
    <property type="entry name" value="AdSS"/>
    <property type="match status" value="1"/>
</dbReference>
<feature type="binding site" evidence="9">
    <location>
        <begin position="109"/>
        <end position="112"/>
    </location>
    <ligand>
        <name>IMP</name>
        <dbReference type="ChEBI" id="CHEBI:58053"/>
    </ligand>
</feature>
<organism evidence="13">
    <name type="scientific">Capra hircus</name>
    <name type="common">Goat</name>
    <dbReference type="NCBI Taxonomy" id="9925"/>
    <lineage>
        <taxon>Eukaryota</taxon>
        <taxon>Metazoa</taxon>
        <taxon>Chordata</taxon>
        <taxon>Craniata</taxon>
        <taxon>Vertebrata</taxon>
        <taxon>Euteleostomi</taxon>
        <taxon>Mammalia</taxon>
        <taxon>Eutheria</taxon>
        <taxon>Laurasiatheria</taxon>
        <taxon>Artiodactyla</taxon>
        <taxon>Ruminantia</taxon>
        <taxon>Pecora</taxon>
        <taxon>Bovidae</taxon>
        <taxon>Caprinae</taxon>
        <taxon>Capra</taxon>
    </lineage>
</organism>
<evidence type="ECO:0000256" key="8">
    <source>
        <dbReference type="ARBA" id="ARBA00050432"/>
    </source>
</evidence>
<dbReference type="InterPro" id="IPR042111">
    <property type="entry name" value="Adenylosuccinate_synth_dom3"/>
</dbReference>
<feature type="binding site" evidence="9">
    <location>
        <begin position="136"/>
        <end position="138"/>
    </location>
    <ligand>
        <name>GTP</name>
        <dbReference type="ChEBI" id="CHEBI:37565"/>
    </ligand>
</feature>
<evidence type="ECO:0000256" key="11">
    <source>
        <dbReference type="RuleBase" id="RU000520"/>
    </source>
</evidence>
<dbReference type="Gene3D" id="1.10.300.10">
    <property type="entry name" value="Adenylosuccinate Synthetase, subunit A, domain 2"/>
    <property type="match status" value="1"/>
</dbReference>
<keyword evidence="7 9" id="KW-0342">GTP-binding</keyword>
<evidence type="ECO:0000256" key="5">
    <source>
        <dbReference type="ARBA" id="ARBA00022755"/>
    </source>
</evidence>
<evidence type="ECO:0000256" key="10">
    <source>
        <dbReference type="PROSITE-ProRule" id="PRU10134"/>
    </source>
</evidence>
<dbReference type="InterPro" id="IPR018220">
    <property type="entry name" value="Adenylosuccin_syn_GTP-bd"/>
</dbReference>
<dbReference type="GO" id="GO:0005525">
    <property type="term" value="F:GTP binding"/>
    <property type="evidence" value="ECO:0007669"/>
    <property type="project" value="UniProtKB-UniRule"/>
</dbReference>
<dbReference type="SUPFAM" id="SSF52540">
    <property type="entry name" value="P-loop containing nucleoside triphosphate hydrolases"/>
    <property type="match status" value="1"/>
</dbReference>
<dbReference type="PANTHER" id="PTHR11846:SF2">
    <property type="entry name" value="ADENYLOSUCCINATE SYNTHETASE ISOZYME 1"/>
    <property type="match status" value="1"/>
</dbReference>
<dbReference type="Ensembl" id="ENSCHIT00010060369.1">
    <property type="protein sequence ID" value="ENSCHIP00010043489.1"/>
    <property type="gene ID" value="ENSCHIG00010031579.1"/>
</dbReference>
<feature type="region of interest" description="Disordered" evidence="12">
    <location>
        <begin position="28"/>
        <end position="96"/>
    </location>
</feature>
<evidence type="ECO:0000256" key="4">
    <source>
        <dbReference type="ARBA" id="ARBA00022741"/>
    </source>
</evidence>
<feature type="binding site" evidence="9">
    <location>
        <position position="343"/>
    </location>
    <ligand>
        <name>IMP</name>
        <dbReference type="ChEBI" id="CHEBI:58053"/>
    </ligand>
</feature>
<evidence type="ECO:0000256" key="2">
    <source>
        <dbReference type="ARBA" id="ARBA00022598"/>
    </source>
</evidence>
<feature type="binding site" evidence="9">
    <location>
        <begin position="134"/>
        <end position="137"/>
    </location>
    <ligand>
        <name>IMP</name>
        <dbReference type="ChEBI" id="CHEBI:58053"/>
    </ligand>
</feature>
<feature type="binding site" evidence="9">
    <location>
        <position position="136"/>
    </location>
    <ligand>
        <name>Mg(2+)</name>
        <dbReference type="ChEBI" id="CHEBI:18420"/>
    </ligand>
</feature>
<comment type="function">
    <text evidence="9">Plays an important role in the de novo pathway and in the salvage pathway of purine nucleotide biosynthesis. Catalyzes the first commited step in the biosynthesis of AMP from IMP.</text>
</comment>
<dbReference type="InterPro" id="IPR001114">
    <property type="entry name" value="Adenylosuccinate_synthetase"/>
</dbReference>
<feature type="binding site" evidence="9">
    <location>
        <begin position="518"/>
        <end position="520"/>
    </location>
    <ligand>
        <name>GTP</name>
        <dbReference type="ChEBI" id="CHEBI:37565"/>
    </ligand>
</feature>
<feature type="binding site" evidence="9">
    <location>
        <position position="109"/>
    </location>
    <ligand>
        <name>Mg(2+)</name>
        <dbReference type="ChEBI" id="CHEBI:18420"/>
    </ligand>
</feature>
<comment type="subunit">
    <text evidence="1 9">Homodimer.</text>
</comment>